<evidence type="ECO:0000313" key="9">
    <source>
        <dbReference type="EMBL" id="MFC4246767.1"/>
    </source>
</evidence>
<dbReference type="Gene3D" id="1.10.3720.10">
    <property type="entry name" value="MetI-like"/>
    <property type="match status" value="1"/>
</dbReference>
<reference evidence="9 10" key="1">
    <citation type="journal article" date="2014" name="Int. J. Syst. Evol. Microbiol.">
        <title>Complete genome sequence of Corynebacterium casei LMG S-19264T (=DSM 44701T), isolated from a smear-ripened cheese.</title>
        <authorList>
            <consortium name="US DOE Joint Genome Institute (JGI-PGF)"/>
            <person name="Walter F."/>
            <person name="Albersmeier A."/>
            <person name="Kalinowski J."/>
            <person name="Ruckert C."/>
        </authorList>
    </citation>
    <scope>NUCLEOTIDE SEQUENCE [LARGE SCALE GENOMIC DNA]</scope>
    <source>
        <strain evidence="9 10">IBRC-M 10912</strain>
    </source>
</reference>
<feature type="domain" description="ABC transmembrane type-1" evidence="8">
    <location>
        <begin position="63"/>
        <end position="243"/>
    </location>
</feature>
<accession>A0ABD5NXB3</accession>
<dbReference type="GeneID" id="71854275"/>
<evidence type="ECO:0000313" key="10">
    <source>
        <dbReference type="Proteomes" id="UP001595821"/>
    </source>
</evidence>
<dbReference type="GO" id="GO:0005886">
    <property type="term" value="C:plasma membrane"/>
    <property type="evidence" value="ECO:0007669"/>
    <property type="project" value="UniProtKB-SubCell"/>
</dbReference>
<name>A0ABD5NXB3_9EURY</name>
<dbReference type="Pfam" id="PF00528">
    <property type="entry name" value="BPD_transp_1"/>
    <property type="match status" value="1"/>
</dbReference>
<keyword evidence="4 7" id="KW-0812">Transmembrane</keyword>
<dbReference type="RefSeq" id="WP_246966362.1">
    <property type="nucleotide sequence ID" value="NZ_CP095397.1"/>
</dbReference>
<dbReference type="SUPFAM" id="SSF161098">
    <property type="entry name" value="MetI-like"/>
    <property type="match status" value="1"/>
</dbReference>
<evidence type="ECO:0000256" key="6">
    <source>
        <dbReference type="ARBA" id="ARBA00023136"/>
    </source>
</evidence>
<dbReference type="PANTHER" id="PTHR30151:SF20">
    <property type="entry name" value="ABC TRANSPORTER PERMEASE PROTEIN HI_0355-RELATED"/>
    <property type="match status" value="1"/>
</dbReference>
<feature type="transmembrane region" description="Helical" evidence="7">
    <location>
        <begin position="14"/>
        <end position="35"/>
    </location>
</feature>
<protein>
    <submittedName>
        <fullName evidence="9">ABC transporter permease</fullName>
    </submittedName>
</protein>
<dbReference type="InterPro" id="IPR000515">
    <property type="entry name" value="MetI-like"/>
</dbReference>
<dbReference type="PROSITE" id="PS50928">
    <property type="entry name" value="ABC_TM1"/>
    <property type="match status" value="1"/>
</dbReference>
<comment type="caution">
    <text evidence="9">The sequence shown here is derived from an EMBL/GenBank/DDBJ whole genome shotgun (WGS) entry which is preliminary data.</text>
</comment>
<proteinExistence type="inferred from homology"/>
<evidence type="ECO:0000256" key="2">
    <source>
        <dbReference type="ARBA" id="ARBA00022448"/>
    </source>
</evidence>
<comment type="similarity">
    <text evidence="7">Belongs to the binding-protein-dependent transport system permease family.</text>
</comment>
<gene>
    <name evidence="9" type="ORF">ACFOZ7_07110</name>
</gene>
<dbReference type="InterPro" id="IPR035906">
    <property type="entry name" value="MetI-like_sf"/>
</dbReference>
<keyword evidence="2 7" id="KW-0813">Transport</keyword>
<comment type="subcellular location">
    <subcellularLocation>
        <location evidence="1 7">Cell membrane</location>
        <topology evidence="1 7">Multi-pass membrane protein</topology>
    </subcellularLocation>
</comment>
<feature type="transmembrane region" description="Helical" evidence="7">
    <location>
        <begin position="70"/>
        <end position="91"/>
    </location>
</feature>
<evidence type="ECO:0000259" key="8">
    <source>
        <dbReference type="PROSITE" id="PS50928"/>
    </source>
</evidence>
<feature type="transmembrane region" description="Helical" evidence="7">
    <location>
        <begin position="224"/>
        <end position="246"/>
    </location>
</feature>
<dbReference type="EMBL" id="JBHSDJ010000016">
    <property type="protein sequence ID" value="MFC4246767.1"/>
    <property type="molecule type" value="Genomic_DNA"/>
</dbReference>
<keyword evidence="6 7" id="KW-0472">Membrane</keyword>
<keyword evidence="3" id="KW-1003">Cell membrane</keyword>
<evidence type="ECO:0000256" key="5">
    <source>
        <dbReference type="ARBA" id="ARBA00022989"/>
    </source>
</evidence>
<sequence>MATSERVRAAAADVLYPASALCVGIALWWTIVTFADVPSFVLPSPRAVAAQLLGNPTLYAHNAWNTLEKVVYGGAVGVLAGFLLAAFVAYVPWFRRAIYPSLVTVRVLPKLAIAPLLLIYLGTGTTTATVFVALVTFFPLVLSTAAGLDRAPAEHHDLLRSVNASTLERIAYVDVPYALPDVFAGLKQSVTLAVVGAVVAEWVVADDGLGFIILLGSENVRPEVMLAALVVLLLEGLALYGVVVLAQRGVLRWVGLEFE</sequence>
<evidence type="ECO:0000256" key="3">
    <source>
        <dbReference type="ARBA" id="ARBA00022475"/>
    </source>
</evidence>
<keyword evidence="5 7" id="KW-1133">Transmembrane helix</keyword>
<dbReference type="PANTHER" id="PTHR30151">
    <property type="entry name" value="ALKANE SULFONATE ABC TRANSPORTER-RELATED, MEMBRANE SUBUNIT"/>
    <property type="match status" value="1"/>
</dbReference>
<dbReference type="CDD" id="cd06261">
    <property type="entry name" value="TM_PBP2"/>
    <property type="match status" value="1"/>
</dbReference>
<dbReference type="Proteomes" id="UP001595821">
    <property type="component" value="Unassembled WGS sequence"/>
</dbReference>
<evidence type="ECO:0000256" key="4">
    <source>
        <dbReference type="ARBA" id="ARBA00022692"/>
    </source>
</evidence>
<evidence type="ECO:0000256" key="7">
    <source>
        <dbReference type="RuleBase" id="RU363032"/>
    </source>
</evidence>
<feature type="transmembrane region" description="Helical" evidence="7">
    <location>
        <begin position="112"/>
        <end position="142"/>
    </location>
</feature>
<organism evidence="9 10">
    <name type="scientific">Natribaculum luteum</name>
    <dbReference type="NCBI Taxonomy" id="1586232"/>
    <lineage>
        <taxon>Archaea</taxon>
        <taxon>Methanobacteriati</taxon>
        <taxon>Methanobacteriota</taxon>
        <taxon>Stenosarchaea group</taxon>
        <taxon>Halobacteria</taxon>
        <taxon>Halobacteriales</taxon>
        <taxon>Natrialbaceae</taxon>
        <taxon>Natribaculum</taxon>
    </lineage>
</organism>
<dbReference type="AlphaFoldDB" id="A0ABD5NXB3"/>
<evidence type="ECO:0000256" key="1">
    <source>
        <dbReference type="ARBA" id="ARBA00004651"/>
    </source>
</evidence>